<dbReference type="FunFam" id="3.80.10.10:FF:001164">
    <property type="entry name" value="GH01279p"/>
    <property type="match status" value="1"/>
</dbReference>
<name>A0A194PL34_PAPXU</name>
<reference evidence="3 4" key="1">
    <citation type="journal article" date="2015" name="Nat. Commun.">
        <title>Outbred genome sequencing and CRISPR/Cas9 gene editing in butterflies.</title>
        <authorList>
            <person name="Li X."/>
            <person name="Fan D."/>
            <person name="Zhang W."/>
            <person name="Liu G."/>
            <person name="Zhang L."/>
            <person name="Zhao L."/>
            <person name="Fang X."/>
            <person name="Chen L."/>
            <person name="Dong Y."/>
            <person name="Chen Y."/>
            <person name="Ding Y."/>
            <person name="Zhao R."/>
            <person name="Feng M."/>
            <person name="Zhu Y."/>
            <person name="Feng Y."/>
            <person name="Jiang X."/>
            <person name="Zhu D."/>
            <person name="Xiang H."/>
            <person name="Feng X."/>
            <person name="Li S."/>
            <person name="Wang J."/>
            <person name="Zhang G."/>
            <person name="Kronforst M.R."/>
            <person name="Wang W."/>
        </authorList>
    </citation>
    <scope>NUCLEOTIDE SEQUENCE [LARGE SCALE GENOMIC DNA]</scope>
    <source>
        <strain evidence="3">Ya'a_city_454_Px</strain>
        <tissue evidence="3">Whole body</tissue>
    </source>
</reference>
<organism evidence="3 4">
    <name type="scientific">Papilio xuthus</name>
    <name type="common">Asian swallowtail butterfly</name>
    <dbReference type="NCBI Taxonomy" id="66420"/>
    <lineage>
        <taxon>Eukaryota</taxon>
        <taxon>Metazoa</taxon>
        <taxon>Ecdysozoa</taxon>
        <taxon>Arthropoda</taxon>
        <taxon>Hexapoda</taxon>
        <taxon>Insecta</taxon>
        <taxon>Pterygota</taxon>
        <taxon>Neoptera</taxon>
        <taxon>Endopterygota</taxon>
        <taxon>Lepidoptera</taxon>
        <taxon>Glossata</taxon>
        <taxon>Ditrysia</taxon>
        <taxon>Papilionoidea</taxon>
        <taxon>Papilionidae</taxon>
        <taxon>Papilioninae</taxon>
        <taxon>Papilio</taxon>
    </lineage>
</organism>
<protein>
    <submittedName>
        <fullName evidence="3">Carboxypeptidase N subunit 2</fullName>
    </submittedName>
</protein>
<keyword evidence="1" id="KW-0433">Leucine-rich repeat</keyword>
<dbReference type="Pfam" id="PF13306">
    <property type="entry name" value="LRR_5"/>
    <property type="match status" value="1"/>
</dbReference>
<keyword evidence="4" id="KW-1185">Reference proteome</keyword>
<dbReference type="Gene3D" id="3.80.10.10">
    <property type="entry name" value="Ribonuclease Inhibitor"/>
    <property type="match status" value="3"/>
</dbReference>
<sequence>MYRKKTSSLSIHLIRKVHFHFPSFPYKKKGGKEKRTKLGLQDTLSSDETWNCSHFTPVFCVVVAFHRASRADSCEDVKAGSTNVSKNIALNKITMGWWWILIGLVTYVNAQPSCKIYGTSKTIVSCKPGDSDYVLVRGLISDNNTTTKIILRGCRITNVEYESFENLPALKHLDLSQNSIRFLQLGTLDEALAVMHLNLSFNMLSQFPLGLFDQKTKLTTLDLTGNKIVSFELGIFDPLRRLKSLYLSSNSFVGKDLNPYLFDQNPNLSILDFSRNDMSQSPDNLLHALYNLETLNLDRTLLNVVPKFATSSNLKSLKHLILSTNQIKRIDDPTVFINLDSLKVLDLSKNNLEFIHENTFKTLRNLVGIILRSNQITTLPETLFQNVPKLINIELSDNQLETITVVSFKGTSLKNLNLSDNKIKFLPKNFCLELQNIDVTLAKLYFLPNPWECACMNELVNEIKNMNILYDGDDFDGEHQVCVVTDKFICDRTL</sequence>
<dbReference type="PANTHER" id="PTHR45617">
    <property type="entry name" value="LEUCINE RICH REPEAT FAMILY PROTEIN"/>
    <property type="match status" value="1"/>
</dbReference>
<dbReference type="EMBL" id="KQ459601">
    <property type="protein sequence ID" value="KPI93708.1"/>
    <property type="molecule type" value="Genomic_DNA"/>
</dbReference>
<dbReference type="SUPFAM" id="SSF52058">
    <property type="entry name" value="L domain-like"/>
    <property type="match status" value="1"/>
</dbReference>
<dbReference type="InterPro" id="IPR003591">
    <property type="entry name" value="Leu-rich_rpt_typical-subtyp"/>
</dbReference>
<accession>A0A194PL34</accession>
<dbReference type="InterPro" id="IPR001611">
    <property type="entry name" value="Leu-rich_rpt"/>
</dbReference>
<evidence type="ECO:0000256" key="1">
    <source>
        <dbReference type="ARBA" id="ARBA00022614"/>
    </source>
</evidence>
<dbReference type="Pfam" id="PF00560">
    <property type="entry name" value="LRR_1"/>
    <property type="match status" value="1"/>
</dbReference>
<dbReference type="AlphaFoldDB" id="A0A194PL34"/>
<keyword evidence="2" id="KW-0677">Repeat</keyword>
<dbReference type="STRING" id="66420.A0A194PL34"/>
<evidence type="ECO:0000313" key="4">
    <source>
        <dbReference type="Proteomes" id="UP000053268"/>
    </source>
</evidence>
<proteinExistence type="predicted"/>
<keyword evidence="3" id="KW-0378">Hydrolase</keyword>
<dbReference type="PANTHER" id="PTHR45617:SF169">
    <property type="entry name" value="LRRCT DOMAIN-CONTAINING PROTEIN"/>
    <property type="match status" value="1"/>
</dbReference>
<dbReference type="SMART" id="SM00369">
    <property type="entry name" value="LRR_TYP"/>
    <property type="match status" value="11"/>
</dbReference>
<dbReference type="Pfam" id="PF13855">
    <property type="entry name" value="LRR_8"/>
    <property type="match status" value="2"/>
</dbReference>
<dbReference type="InterPro" id="IPR032675">
    <property type="entry name" value="LRR_dom_sf"/>
</dbReference>
<evidence type="ECO:0000256" key="2">
    <source>
        <dbReference type="ARBA" id="ARBA00022737"/>
    </source>
</evidence>
<dbReference type="PRINTS" id="PR00019">
    <property type="entry name" value="LEURICHRPT"/>
</dbReference>
<keyword evidence="3" id="KW-0645">Protease</keyword>
<dbReference type="Proteomes" id="UP000053268">
    <property type="component" value="Unassembled WGS sequence"/>
</dbReference>
<dbReference type="GO" id="GO:0004180">
    <property type="term" value="F:carboxypeptidase activity"/>
    <property type="evidence" value="ECO:0007669"/>
    <property type="project" value="UniProtKB-KW"/>
</dbReference>
<dbReference type="InterPro" id="IPR026906">
    <property type="entry name" value="LRR_5"/>
</dbReference>
<keyword evidence="3" id="KW-0121">Carboxypeptidase</keyword>
<dbReference type="PROSITE" id="PS51450">
    <property type="entry name" value="LRR"/>
    <property type="match status" value="2"/>
</dbReference>
<gene>
    <name evidence="3" type="ORF">RR46_12873</name>
</gene>
<evidence type="ECO:0000313" key="3">
    <source>
        <dbReference type="EMBL" id="KPI93708.1"/>
    </source>
</evidence>